<sequence length="592" mass="65124">MKNTEELSHEVLATSGTLDFRSLRYQILTGYPHAGSFGRQDDLDQHLDMLRAEFSGQSALKFAHAALIVAIRRGINLPENFTRFRGIWDEHGDLLLEVLDTRWLVSACETLADHLPDRNEAQIAVLASLFANVVKLYETERVATGAGDPELARLSGRTPIFDGMTGFMIGKGDMVQNLLARIDATLTGDGLPSLIARELVHRALRNDTVFNRFAAYQARNRWSPSRQTVRPETQIRQSHSHPLAIDSAQGYILLNDTGRLGHGFHAGTTFACTALRRGLASRGLIEAGWANDELGFDALVSARAPSLVVLNGEGTLHHGAPRAAELLRCCEKAKARGIPVAIVNSVWQDNPPDFVKSVASANQVYVRETASLAQLPKQLGAMHVPDVSFAAFLEFYRAGQFDEPMHDLCVIDSVVQQASHALQDFAAHEKAPFFVMPGRPLGALRNRAIRDETAFPLLLQAPDLKSARGWVTGRFHGLVAAISAGRPACAIPSNSFKIEAMLRDADMVDECLLPREWIEANPVEKRSAVSRCLDAQATDLFEAKRMRYVSLASERIEEMLDRVATLADPAPSRSALPTLFGGLLSRMRPWKS</sequence>
<keyword evidence="3" id="KW-1185">Reference proteome</keyword>
<feature type="domain" description="Polysaccharide pyruvyl transferase" evidence="1">
    <location>
        <begin position="305"/>
        <end position="493"/>
    </location>
</feature>
<dbReference type="Pfam" id="PF04230">
    <property type="entry name" value="PS_pyruv_trans"/>
    <property type="match status" value="1"/>
</dbReference>
<dbReference type="Proteomes" id="UP001269144">
    <property type="component" value="Unassembled WGS sequence"/>
</dbReference>
<keyword evidence="2" id="KW-0808">Transferase</keyword>
<evidence type="ECO:0000313" key="2">
    <source>
        <dbReference type="EMBL" id="MDS9467382.1"/>
    </source>
</evidence>
<gene>
    <name evidence="2" type="ORF">RGQ15_07315</name>
</gene>
<comment type="caution">
    <text evidence="2">The sequence shown here is derived from an EMBL/GenBank/DDBJ whole genome shotgun (WGS) entry which is preliminary data.</text>
</comment>
<dbReference type="EMBL" id="JAVQLW010000001">
    <property type="protein sequence ID" value="MDS9467382.1"/>
    <property type="molecule type" value="Genomic_DNA"/>
</dbReference>
<protein>
    <submittedName>
        <fullName evidence="2">Polysaccharide pyruvyl transferase family protein</fullName>
    </submittedName>
</protein>
<dbReference type="RefSeq" id="WP_311159558.1">
    <property type="nucleotide sequence ID" value="NZ_JAVQLW010000001.1"/>
</dbReference>
<proteinExistence type="predicted"/>
<name>A0ABU2HQR4_9RHOB</name>
<organism evidence="2 3">
    <name type="scientific">Paracoccus aurantius</name>
    <dbReference type="NCBI Taxonomy" id="3073814"/>
    <lineage>
        <taxon>Bacteria</taxon>
        <taxon>Pseudomonadati</taxon>
        <taxon>Pseudomonadota</taxon>
        <taxon>Alphaproteobacteria</taxon>
        <taxon>Rhodobacterales</taxon>
        <taxon>Paracoccaceae</taxon>
        <taxon>Paracoccus</taxon>
    </lineage>
</organism>
<dbReference type="GO" id="GO:0016740">
    <property type="term" value="F:transferase activity"/>
    <property type="evidence" value="ECO:0007669"/>
    <property type="project" value="UniProtKB-KW"/>
</dbReference>
<accession>A0ABU2HQR4</accession>
<dbReference type="InterPro" id="IPR007345">
    <property type="entry name" value="Polysacch_pyruvyl_Trfase"/>
</dbReference>
<evidence type="ECO:0000259" key="1">
    <source>
        <dbReference type="Pfam" id="PF04230"/>
    </source>
</evidence>
<evidence type="ECO:0000313" key="3">
    <source>
        <dbReference type="Proteomes" id="UP001269144"/>
    </source>
</evidence>
<reference evidence="3" key="1">
    <citation type="submission" date="2023-07" db="EMBL/GenBank/DDBJ databases">
        <title>Paracoccus sp. MBLB3053 whole genome sequence.</title>
        <authorList>
            <person name="Hwang C.Y."/>
            <person name="Cho E.-S."/>
            <person name="Seo M.-J."/>
        </authorList>
    </citation>
    <scope>NUCLEOTIDE SEQUENCE [LARGE SCALE GENOMIC DNA]</scope>
    <source>
        <strain evidence="3">MBLB3053</strain>
    </source>
</reference>